<dbReference type="OrthoDB" id="9803842at2"/>
<comment type="function">
    <text evidence="5">ATP-dependent carboxylate-amine ligase which exhibits weak glutamate--cysteine ligase activity.</text>
</comment>
<dbReference type="RefSeq" id="WP_055501200.1">
    <property type="nucleotide sequence ID" value="NZ_BBZG01000001.1"/>
</dbReference>
<protein>
    <recommendedName>
        <fullName evidence="5">Putative glutamate--cysteine ligase 2</fullName>
        <ecNumber evidence="5">6.3.2.2</ecNumber>
    </recommendedName>
    <alternativeName>
        <fullName evidence="5">Gamma-glutamylcysteine synthetase 2</fullName>
        <shortName evidence="5">GCS 2</shortName>
        <shortName evidence="5">Gamma-GCS 2</shortName>
    </alternativeName>
</protein>
<dbReference type="Pfam" id="PF04107">
    <property type="entry name" value="GCS2"/>
    <property type="match status" value="1"/>
</dbReference>
<evidence type="ECO:0000256" key="3">
    <source>
        <dbReference type="ARBA" id="ARBA00022840"/>
    </source>
</evidence>
<dbReference type="InterPro" id="IPR011793">
    <property type="entry name" value="YbdK"/>
</dbReference>
<reference evidence="6 7" key="1">
    <citation type="submission" date="2016-10" db="EMBL/GenBank/DDBJ databases">
        <authorList>
            <person name="de Groot N.N."/>
        </authorList>
    </citation>
    <scope>NUCLEOTIDE SEQUENCE [LARGE SCALE GENOMIC DNA]</scope>
    <source>
        <strain evidence="6 7">DSM 43357</strain>
    </source>
</reference>
<sequence length="365" mass="39267">MSVAAAARHATGALTLGVEEEFLLLDRVTGRPALRAPAILELLDDDLHVKPELMRYQLETVTGVCADLDQLGAELSALRRRAAAAAAELGCHLVASGVSPGPLPGIAALTDDPRYAELARRYGSMIVEAGTCGCHVHVGVPSREVGVQVLSRLRPYLATLLAITSNSPFADGRDTSWASRRYLRWSRWPSAMPPGVWQTPADYDAAVRHLVRRGRALDERSVYFHARLSPRYPTVELRIMDACLSAEDAVLVAGTVRALVDLAMRDAEDGVPVLPMPDVTILAALNAAARDGLDGLAPDPYTGRWVPQRVLLGLVLDRVADPGPLERLVGRLLLRGNGASRQRELWTRAGTPHAFAGLLAAATLD</sequence>
<keyword evidence="7" id="KW-1185">Reference proteome</keyword>
<dbReference type="GO" id="GO:0042398">
    <property type="term" value="P:modified amino acid biosynthetic process"/>
    <property type="evidence" value="ECO:0007669"/>
    <property type="project" value="InterPro"/>
</dbReference>
<dbReference type="InterPro" id="IPR006336">
    <property type="entry name" value="GCS2"/>
</dbReference>
<dbReference type="NCBIfam" id="NF010041">
    <property type="entry name" value="PRK13517.1-1"/>
    <property type="match status" value="1"/>
</dbReference>
<accession>A0A1H8H7G0</accession>
<dbReference type="NCBIfam" id="TIGR02050">
    <property type="entry name" value="gshA_cyan_rel"/>
    <property type="match status" value="1"/>
</dbReference>
<dbReference type="EC" id="6.3.2.2" evidence="5"/>
<dbReference type="PANTHER" id="PTHR36510:SF1">
    <property type="entry name" value="GLUTAMATE--CYSTEINE LIGASE 2-RELATED"/>
    <property type="match status" value="1"/>
</dbReference>
<evidence type="ECO:0000313" key="7">
    <source>
        <dbReference type="Proteomes" id="UP000198953"/>
    </source>
</evidence>
<dbReference type="GO" id="GO:0005524">
    <property type="term" value="F:ATP binding"/>
    <property type="evidence" value="ECO:0007669"/>
    <property type="project" value="UniProtKB-KW"/>
</dbReference>
<comment type="catalytic activity">
    <reaction evidence="4 5">
        <text>L-cysteine + L-glutamate + ATP = gamma-L-glutamyl-L-cysteine + ADP + phosphate + H(+)</text>
        <dbReference type="Rhea" id="RHEA:13285"/>
        <dbReference type="ChEBI" id="CHEBI:15378"/>
        <dbReference type="ChEBI" id="CHEBI:29985"/>
        <dbReference type="ChEBI" id="CHEBI:30616"/>
        <dbReference type="ChEBI" id="CHEBI:35235"/>
        <dbReference type="ChEBI" id="CHEBI:43474"/>
        <dbReference type="ChEBI" id="CHEBI:58173"/>
        <dbReference type="ChEBI" id="CHEBI:456216"/>
        <dbReference type="EC" id="6.3.2.2"/>
    </reaction>
</comment>
<dbReference type="GO" id="GO:0004357">
    <property type="term" value="F:glutamate-cysteine ligase activity"/>
    <property type="evidence" value="ECO:0007669"/>
    <property type="project" value="UniProtKB-EC"/>
</dbReference>
<evidence type="ECO:0000256" key="1">
    <source>
        <dbReference type="ARBA" id="ARBA00022598"/>
    </source>
</evidence>
<dbReference type="STRING" id="46177.SAMN05660976_07729"/>
<keyword evidence="1 5" id="KW-0436">Ligase</keyword>
<evidence type="ECO:0000256" key="5">
    <source>
        <dbReference type="HAMAP-Rule" id="MF_01609"/>
    </source>
</evidence>
<name>A0A1H8H7G0_9ACTN</name>
<keyword evidence="3 5" id="KW-0067">ATP-binding</keyword>
<dbReference type="HAMAP" id="MF_01609">
    <property type="entry name" value="Glu_cys_ligase_2"/>
    <property type="match status" value="1"/>
</dbReference>
<dbReference type="PANTHER" id="PTHR36510">
    <property type="entry name" value="GLUTAMATE--CYSTEINE LIGASE 2-RELATED"/>
    <property type="match status" value="1"/>
</dbReference>
<dbReference type="Gene3D" id="3.30.590.20">
    <property type="match status" value="1"/>
</dbReference>
<proteinExistence type="inferred from homology"/>
<keyword evidence="2 5" id="KW-0547">Nucleotide-binding</keyword>
<dbReference type="Proteomes" id="UP000198953">
    <property type="component" value="Unassembled WGS sequence"/>
</dbReference>
<dbReference type="EMBL" id="FOBF01000028">
    <property type="protein sequence ID" value="SEN51458.1"/>
    <property type="molecule type" value="Genomic_DNA"/>
</dbReference>
<dbReference type="InterPro" id="IPR050141">
    <property type="entry name" value="GCL_type2/YbdK_subfam"/>
</dbReference>
<organism evidence="6 7">
    <name type="scientific">Nonomuraea pusilla</name>
    <dbReference type="NCBI Taxonomy" id="46177"/>
    <lineage>
        <taxon>Bacteria</taxon>
        <taxon>Bacillati</taxon>
        <taxon>Actinomycetota</taxon>
        <taxon>Actinomycetes</taxon>
        <taxon>Streptosporangiales</taxon>
        <taxon>Streptosporangiaceae</taxon>
        <taxon>Nonomuraea</taxon>
    </lineage>
</organism>
<dbReference type="SUPFAM" id="SSF55931">
    <property type="entry name" value="Glutamine synthetase/guanido kinase"/>
    <property type="match status" value="1"/>
</dbReference>
<dbReference type="InterPro" id="IPR014746">
    <property type="entry name" value="Gln_synth/guanido_kin_cat_dom"/>
</dbReference>
<dbReference type="AlphaFoldDB" id="A0A1H8H7G0"/>
<evidence type="ECO:0000256" key="4">
    <source>
        <dbReference type="ARBA" id="ARBA00048819"/>
    </source>
</evidence>
<evidence type="ECO:0000256" key="2">
    <source>
        <dbReference type="ARBA" id="ARBA00022741"/>
    </source>
</evidence>
<gene>
    <name evidence="6" type="ORF">SAMN05660976_07729</name>
</gene>
<comment type="similarity">
    <text evidence="5">Belongs to the glutamate--cysteine ligase type 2 family. YbdK subfamily.</text>
</comment>
<evidence type="ECO:0000313" key="6">
    <source>
        <dbReference type="EMBL" id="SEN51458.1"/>
    </source>
</evidence>